<protein>
    <submittedName>
        <fullName evidence="1">Uncharacterized protein</fullName>
    </submittedName>
</protein>
<dbReference type="AlphaFoldDB" id="X1BBL0"/>
<feature type="non-terminal residue" evidence="1">
    <location>
        <position position="1"/>
    </location>
</feature>
<accession>X1BBL0</accession>
<sequence length="119" mass="12429">LTLTFYDALTDSISTGSEGTWVYPIYKDILKDAAGAKVIGVTVCDVPVSVPATPVYYYFWAQVAGPCAVYADNTVTVGYQVVAGSSGGVKNTTGSTAYIGVAMQSITSGDVGWINLNLE</sequence>
<reference evidence="1" key="1">
    <citation type="journal article" date="2014" name="Front. Microbiol.">
        <title>High frequency of phylogenetically diverse reductive dehalogenase-homologous genes in deep subseafloor sedimentary metagenomes.</title>
        <authorList>
            <person name="Kawai M."/>
            <person name="Futagami T."/>
            <person name="Toyoda A."/>
            <person name="Takaki Y."/>
            <person name="Nishi S."/>
            <person name="Hori S."/>
            <person name="Arai W."/>
            <person name="Tsubouchi T."/>
            <person name="Morono Y."/>
            <person name="Uchiyama I."/>
            <person name="Ito T."/>
            <person name="Fujiyama A."/>
            <person name="Inagaki F."/>
            <person name="Takami H."/>
        </authorList>
    </citation>
    <scope>NUCLEOTIDE SEQUENCE</scope>
    <source>
        <strain evidence="1">Expedition CK06-06</strain>
    </source>
</reference>
<comment type="caution">
    <text evidence="1">The sequence shown here is derived from an EMBL/GenBank/DDBJ whole genome shotgun (WGS) entry which is preliminary data.</text>
</comment>
<dbReference type="EMBL" id="BART01011157">
    <property type="protein sequence ID" value="GAG81493.1"/>
    <property type="molecule type" value="Genomic_DNA"/>
</dbReference>
<organism evidence="1">
    <name type="scientific">marine sediment metagenome</name>
    <dbReference type="NCBI Taxonomy" id="412755"/>
    <lineage>
        <taxon>unclassified sequences</taxon>
        <taxon>metagenomes</taxon>
        <taxon>ecological metagenomes</taxon>
    </lineage>
</organism>
<name>X1BBL0_9ZZZZ</name>
<gene>
    <name evidence="1" type="ORF">S01H4_23909</name>
</gene>
<evidence type="ECO:0000313" key="1">
    <source>
        <dbReference type="EMBL" id="GAG81493.1"/>
    </source>
</evidence>
<proteinExistence type="predicted"/>